<accession>A0A1M7LX72</accession>
<feature type="domain" description="DUF4986" evidence="2">
    <location>
        <begin position="541"/>
        <end position="616"/>
    </location>
</feature>
<dbReference type="InterPro" id="IPR049046">
    <property type="entry name" value="Beta-AFase-like_GH127_middle"/>
</dbReference>
<dbReference type="Pfam" id="PF20736">
    <property type="entry name" value="Glyco_hydro127M"/>
    <property type="match status" value="1"/>
</dbReference>
<dbReference type="InterPro" id="IPR032275">
    <property type="entry name" value="DUF4986"/>
</dbReference>
<dbReference type="PANTHER" id="PTHR31151">
    <property type="entry name" value="PROLINE-TRNA LIGASE (DUF1680)"/>
    <property type="match status" value="1"/>
</dbReference>
<feature type="domain" description="Glycoside hydrolase GH146 substrate-binding" evidence="3">
    <location>
        <begin position="641"/>
        <end position="768"/>
    </location>
</feature>
<dbReference type="SUPFAM" id="SSF48208">
    <property type="entry name" value="Six-hairpin glycosidases"/>
    <property type="match status" value="1"/>
</dbReference>
<evidence type="ECO:0000313" key="5">
    <source>
        <dbReference type="EMBL" id="SHM82881.1"/>
    </source>
</evidence>
<dbReference type="InterPro" id="IPR046544">
    <property type="entry name" value="GH146_SB_dom"/>
</dbReference>
<dbReference type="PANTHER" id="PTHR31151:SF0">
    <property type="entry name" value="PROLINE-TRNA LIGASE (DUF1680)"/>
    <property type="match status" value="1"/>
</dbReference>
<dbReference type="GO" id="GO:0005975">
    <property type="term" value="P:carbohydrate metabolic process"/>
    <property type="evidence" value="ECO:0007669"/>
    <property type="project" value="InterPro"/>
</dbReference>
<evidence type="ECO:0000313" key="6">
    <source>
        <dbReference type="Proteomes" id="UP000184420"/>
    </source>
</evidence>
<dbReference type="InterPro" id="IPR008928">
    <property type="entry name" value="6-hairpin_glycosidase_sf"/>
</dbReference>
<keyword evidence="6" id="KW-1185">Reference proteome</keyword>
<evidence type="ECO:0000259" key="2">
    <source>
        <dbReference type="Pfam" id="PF16375"/>
    </source>
</evidence>
<evidence type="ECO:0000259" key="1">
    <source>
        <dbReference type="Pfam" id="PF07944"/>
    </source>
</evidence>
<feature type="domain" description="Non-reducing end beta-L-arabinofuranosidase-like GH127 catalytic" evidence="1">
    <location>
        <begin position="30"/>
        <end position="406"/>
    </location>
</feature>
<evidence type="ECO:0000259" key="4">
    <source>
        <dbReference type="Pfam" id="PF20736"/>
    </source>
</evidence>
<dbReference type="Pfam" id="PF07944">
    <property type="entry name" value="Beta-AFase-like_GH127_cat"/>
    <property type="match status" value="1"/>
</dbReference>
<dbReference type="AlphaFoldDB" id="A0A1M7LX72"/>
<protein>
    <submittedName>
        <fullName evidence="5">Uncharacterized protein</fullName>
    </submittedName>
</protein>
<proteinExistence type="predicted"/>
<reference evidence="5 6" key="1">
    <citation type="submission" date="2016-11" db="EMBL/GenBank/DDBJ databases">
        <authorList>
            <person name="Jaros S."/>
            <person name="Januszkiewicz K."/>
            <person name="Wedrychowicz H."/>
        </authorList>
    </citation>
    <scope>NUCLEOTIDE SEQUENCE [LARGE SCALE GENOMIC DNA]</scope>
    <source>
        <strain evidence="5 6">DSM 27406</strain>
    </source>
</reference>
<dbReference type="Pfam" id="PF20620">
    <property type="entry name" value="DUF6805"/>
    <property type="match status" value="1"/>
</dbReference>
<dbReference type="Proteomes" id="UP000184420">
    <property type="component" value="Unassembled WGS sequence"/>
</dbReference>
<dbReference type="EMBL" id="FRBL01000011">
    <property type="protein sequence ID" value="SHM82881.1"/>
    <property type="molecule type" value="Genomic_DNA"/>
</dbReference>
<gene>
    <name evidence="5" type="ORF">SAMN05444266_111199</name>
</gene>
<dbReference type="OrthoDB" id="9757939at2"/>
<dbReference type="Pfam" id="PF16375">
    <property type="entry name" value="DUF4986"/>
    <property type="match status" value="1"/>
</dbReference>
<dbReference type="RefSeq" id="WP_073086897.1">
    <property type="nucleotide sequence ID" value="NZ_FRBL01000011.1"/>
</dbReference>
<organism evidence="5 6">
    <name type="scientific">Chitinophaga jiangningensis</name>
    <dbReference type="NCBI Taxonomy" id="1419482"/>
    <lineage>
        <taxon>Bacteria</taxon>
        <taxon>Pseudomonadati</taxon>
        <taxon>Bacteroidota</taxon>
        <taxon>Chitinophagia</taxon>
        <taxon>Chitinophagales</taxon>
        <taxon>Chitinophagaceae</taxon>
        <taxon>Chitinophaga</taxon>
    </lineage>
</organism>
<evidence type="ECO:0000259" key="3">
    <source>
        <dbReference type="Pfam" id="PF20620"/>
    </source>
</evidence>
<feature type="domain" description="Non-reducing end beta-L-arabinofuranosidase-like GH127 middle" evidence="4">
    <location>
        <begin position="416"/>
        <end position="510"/>
    </location>
</feature>
<dbReference type="InterPro" id="IPR012878">
    <property type="entry name" value="Beta-AFase-like_GH127_cat"/>
</dbReference>
<name>A0A1M7LX72_9BACT</name>
<sequence length="777" mass="87715">MKKILIIAAVHYSTTTYAQAPKAVAFPLNAVHITNGPFLDARRTDEKYILSLDADRLLAPFLREAGLPPKKESYGNWEKDGLDGHIGGHYLSALALMYGSTGNEVYHKKLQYMLDQLEECQRANKNGYIGGVPNGKVVWDEVAKGNVAEVKKRWVPWYNVHKTYSGLLDAYRITGSAQALRMLTGMCNWALQLTAKLSDAQMQEMLQVEHGGMNEVFAAMAQITGNQQYLHLARRFSHEAIYEPLHNHTDKLTGLHANTQIPKVVGFMEIGMVAGDTAMSDAAAFFWHTVVDKRSVAFGGNSVREHFNPVNNFMTVLESREGPETCNSYNMLKLTKMLFLQKPQSSYMDYYERTLYNHILSSEHPDGGFVYFTPIRPMHYRVHSSSQDCFWCCVGTGLENHAKYGELIYAHDATNIYVNLFIASDVKWKEKGIQLTQQTNFPFEPKTQLIVKVAKPQAFTLKIRKPSWLSEQPEVQINNRPVTATLGEDGYLSIKRNWKNNDQVTMALPMHTRLEPLPDGSRWAALVHGPIVLAAADSAQVNTTSDGSRWGHIANGKLQPLEDAPMLMTETTTVELQPASHPMEFTAGNLIWQPAYKQLVLKPFFQVHDNRYVMYWPYGNQQDINKLQQTLAVKAAAKEAIEAATLDVIHLGEQQPESDHLLQSENTEQGLYEWQHYRHGKGWFTVVLNNKNQQAKTLLVKYLSDEKENAFTITINGKPVKEVTTEKEETPTLHQVQLTIPENTGQVKVQITAARKLNMGKIAEIRLLGDITQTAKR</sequence>
<dbReference type="STRING" id="1419482.SAMN05444266_111199"/>